<evidence type="ECO:0000313" key="1">
    <source>
        <dbReference type="EMBL" id="CAA7263608.1"/>
    </source>
</evidence>
<dbReference type="OrthoDB" id="10627915at2759"/>
<sequence length="406" mass="46847">MLDVGILEVEYLNLGWAEVKEGEKAESESENRIRLLSTPTDLVGIKSESVAQTRRKRIIAELKRLGWEEKFFPKNENDYMYNEWEAYVDKSEEFTIRGWNAALERTKKLKGRCAYAIDKCYIVFRLAQPQEEKRRMPPTNDLFLQPAREIFIEEHHEHDITEDQLFDLLVQLKVDTSDWLERIKPAVLATLKGFRANNRPTVDDFDQARVLFSCSCSRCRMSSYREGRDSECKYLWTFGDIVEHLVDGFPTRRWEETAREMGSCATVTKAAEDVLKALGLSKEASMDQISFTSLVYHVHTERFHYSDLKRKTPSANKALLHKLAIDSPSVANLSKLVRRATDDESVDNGPLMPSPGGAAFCRICYQIGDKDTHLWLGWDAMWHMKTLHGKDLDEKDLDPKLDPESE</sequence>
<name>A0A8S0X0Q6_CYCAE</name>
<gene>
    <name evidence="1" type="ORF">AAE3_LOCUS5765</name>
</gene>
<protein>
    <submittedName>
        <fullName evidence="1">Uncharacterized protein</fullName>
    </submittedName>
</protein>
<organism evidence="1 2">
    <name type="scientific">Cyclocybe aegerita</name>
    <name type="common">Black poplar mushroom</name>
    <name type="synonym">Agrocybe aegerita</name>
    <dbReference type="NCBI Taxonomy" id="1973307"/>
    <lineage>
        <taxon>Eukaryota</taxon>
        <taxon>Fungi</taxon>
        <taxon>Dikarya</taxon>
        <taxon>Basidiomycota</taxon>
        <taxon>Agaricomycotina</taxon>
        <taxon>Agaricomycetes</taxon>
        <taxon>Agaricomycetidae</taxon>
        <taxon>Agaricales</taxon>
        <taxon>Agaricineae</taxon>
        <taxon>Bolbitiaceae</taxon>
        <taxon>Cyclocybe</taxon>
    </lineage>
</organism>
<dbReference type="EMBL" id="CACVBS010000040">
    <property type="protein sequence ID" value="CAA7263608.1"/>
    <property type="molecule type" value="Genomic_DNA"/>
</dbReference>
<reference evidence="1 2" key="1">
    <citation type="submission" date="2020-01" db="EMBL/GenBank/DDBJ databases">
        <authorList>
            <person name="Gupta K D."/>
        </authorList>
    </citation>
    <scope>NUCLEOTIDE SEQUENCE [LARGE SCALE GENOMIC DNA]</scope>
</reference>
<dbReference type="AlphaFoldDB" id="A0A8S0X0Q6"/>
<proteinExistence type="predicted"/>
<evidence type="ECO:0000313" key="2">
    <source>
        <dbReference type="Proteomes" id="UP000467700"/>
    </source>
</evidence>
<accession>A0A8S0X0Q6</accession>
<comment type="caution">
    <text evidence="1">The sequence shown here is derived from an EMBL/GenBank/DDBJ whole genome shotgun (WGS) entry which is preliminary data.</text>
</comment>
<keyword evidence="2" id="KW-1185">Reference proteome</keyword>
<dbReference type="Proteomes" id="UP000467700">
    <property type="component" value="Unassembled WGS sequence"/>
</dbReference>